<keyword evidence="1" id="KW-0812">Transmembrane</keyword>
<proteinExistence type="predicted"/>
<gene>
    <name evidence="2" type="ORF">KWAN_213</name>
</gene>
<name>A0A1B2IEC8_9CAUD</name>
<organism evidence="2 3">
    <name type="scientific">Erwinia phage vB_EamM_Kwan</name>
    <dbReference type="NCBI Taxonomy" id="1883374"/>
    <lineage>
        <taxon>Viruses</taxon>
        <taxon>Duplodnaviria</taxon>
        <taxon>Heunggongvirae</taxon>
        <taxon>Uroviricota</taxon>
        <taxon>Caudoviricetes</taxon>
        <taxon>Chimalliviridae</taxon>
        <taxon>Wellingtonvirus</taxon>
        <taxon>Wellingtonvirus wellington</taxon>
    </lineage>
</organism>
<protein>
    <submittedName>
        <fullName evidence="2">Uncharacterized protein</fullName>
    </submittedName>
</protein>
<evidence type="ECO:0000256" key="1">
    <source>
        <dbReference type="SAM" id="Phobius"/>
    </source>
</evidence>
<feature type="transmembrane region" description="Helical" evidence="1">
    <location>
        <begin position="12"/>
        <end position="34"/>
    </location>
</feature>
<accession>A0A1B2IEC8</accession>
<keyword evidence="1" id="KW-0472">Membrane</keyword>
<keyword evidence="1" id="KW-1133">Transmembrane helix</keyword>
<dbReference type="Proteomes" id="UP000202923">
    <property type="component" value="Genome"/>
</dbReference>
<evidence type="ECO:0000313" key="3">
    <source>
        <dbReference type="Proteomes" id="UP000202923"/>
    </source>
</evidence>
<reference evidence="2 3" key="1">
    <citation type="submission" date="2016-06" db="EMBL/GenBank/DDBJ databases">
        <authorList>
            <person name="Kjaerup R.B."/>
            <person name="Dalgaard T.S."/>
            <person name="Juul-Madsen H.R."/>
        </authorList>
    </citation>
    <scope>NUCLEOTIDE SEQUENCE [LARGE SCALE GENOMIC DNA]</scope>
</reference>
<dbReference type="GeneID" id="29062057"/>
<dbReference type="RefSeq" id="YP_009278818.1">
    <property type="nucleotide sequence ID" value="NC_031010.1"/>
</dbReference>
<sequence>MLKFIVWCGKMVIYVGAASVATVFGAVLALTQGWF</sequence>
<evidence type="ECO:0000313" key="2">
    <source>
        <dbReference type="EMBL" id="ANZ49565.1"/>
    </source>
</evidence>
<dbReference type="EMBL" id="KX397369">
    <property type="protein sequence ID" value="ANZ49565.1"/>
    <property type="molecule type" value="Genomic_DNA"/>
</dbReference>
<dbReference type="KEGG" id="vg:29062057"/>